<dbReference type="CDD" id="cd06990">
    <property type="entry name" value="cupin_DUF861"/>
    <property type="match status" value="1"/>
</dbReference>
<evidence type="ECO:0000313" key="2">
    <source>
        <dbReference type="Proteomes" id="UP000625682"/>
    </source>
</evidence>
<accession>A0A917NNH1</accession>
<sequence>MEEKQGGPTAMQGGWEAADMLEIKTVEKPDERRDFPRGHLEAVHMTGLDFAVGTFEPGWRWSECVGPIVGTQSCEIHHNGYVVQGRMGIRMDDGGEGEVGPGDVFVCPAGHDAWVIGDEQVIVHDFAGGMAQDYAKAPGN</sequence>
<proteinExistence type="predicted"/>
<organism evidence="1 2">
    <name type="scientific">Streptomyces lacrimifluminis</name>
    <dbReference type="NCBI Taxonomy" id="1500077"/>
    <lineage>
        <taxon>Bacteria</taxon>
        <taxon>Bacillati</taxon>
        <taxon>Actinomycetota</taxon>
        <taxon>Actinomycetes</taxon>
        <taxon>Kitasatosporales</taxon>
        <taxon>Streptomycetaceae</taxon>
        <taxon>Streptomyces</taxon>
    </lineage>
</organism>
<evidence type="ECO:0000313" key="1">
    <source>
        <dbReference type="EMBL" id="GGJ13483.1"/>
    </source>
</evidence>
<dbReference type="EMBL" id="BMMU01000002">
    <property type="protein sequence ID" value="GGJ13483.1"/>
    <property type="molecule type" value="Genomic_DNA"/>
</dbReference>
<dbReference type="Gene3D" id="2.60.120.10">
    <property type="entry name" value="Jelly Rolls"/>
    <property type="match status" value="1"/>
</dbReference>
<dbReference type="InterPro" id="IPR014710">
    <property type="entry name" value="RmlC-like_jellyroll"/>
</dbReference>
<protein>
    <submittedName>
        <fullName evidence="1">Cupin</fullName>
    </submittedName>
</protein>
<gene>
    <name evidence="1" type="ORF">GCM10012282_07320</name>
</gene>
<keyword evidence="2" id="KW-1185">Reference proteome</keyword>
<name>A0A917NNH1_9ACTN</name>
<comment type="caution">
    <text evidence="1">The sequence shown here is derived from an EMBL/GenBank/DDBJ whole genome shotgun (WGS) entry which is preliminary data.</text>
</comment>
<dbReference type="AlphaFoldDB" id="A0A917NNH1"/>
<reference evidence="1" key="2">
    <citation type="submission" date="2020-09" db="EMBL/GenBank/DDBJ databases">
        <authorList>
            <person name="Sun Q."/>
            <person name="Zhou Y."/>
        </authorList>
    </citation>
    <scope>NUCLEOTIDE SEQUENCE</scope>
    <source>
        <strain evidence="1">CGMCC 4.7272</strain>
    </source>
</reference>
<reference evidence="1" key="1">
    <citation type="journal article" date="2014" name="Int. J. Syst. Evol. Microbiol.">
        <title>Complete genome sequence of Corynebacterium casei LMG S-19264T (=DSM 44701T), isolated from a smear-ripened cheese.</title>
        <authorList>
            <consortium name="US DOE Joint Genome Institute (JGI-PGF)"/>
            <person name="Walter F."/>
            <person name="Albersmeier A."/>
            <person name="Kalinowski J."/>
            <person name="Ruckert C."/>
        </authorList>
    </citation>
    <scope>NUCLEOTIDE SEQUENCE</scope>
    <source>
        <strain evidence="1">CGMCC 4.7272</strain>
    </source>
</reference>
<dbReference type="SUPFAM" id="SSF51182">
    <property type="entry name" value="RmlC-like cupins"/>
    <property type="match status" value="1"/>
</dbReference>
<dbReference type="Proteomes" id="UP000625682">
    <property type="component" value="Unassembled WGS sequence"/>
</dbReference>
<dbReference type="InterPro" id="IPR011051">
    <property type="entry name" value="RmlC_Cupin_sf"/>
</dbReference>